<name>M1XKX2_NATM8</name>
<dbReference type="HOGENOM" id="CLU_142037_0_0_2"/>
<feature type="compositionally biased region" description="Polar residues" evidence="1">
    <location>
        <begin position="25"/>
        <end position="41"/>
    </location>
</feature>
<protein>
    <submittedName>
        <fullName evidence="2">Uncharacterized protein</fullName>
    </submittedName>
</protein>
<dbReference type="STRING" id="268739.Nmlp_2501"/>
<reference evidence="2 3" key="1">
    <citation type="journal article" date="2013" name="Genome Announc.">
        <title>Genome of the haloarchaeon Natronomonas moolapensis, a neutrophilic member of a previously haloalkaliphilic genus.</title>
        <authorList>
            <person name="Dyall-Smith M.L."/>
            <person name="Pfeiffer F."/>
            <person name="Oberwinkler T."/>
            <person name="Klee K."/>
            <person name="Rampp M."/>
            <person name="Palm P."/>
            <person name="Gross K."/>
            <person name="Schuster S.C."/>
            <person name="Oesterhelt D."/>
        </authorList>
    </citation>
    <scope>NUCLEOTIDE SEQUENCE [LARGE SCALE GENOMIC DNA]</scope>
    <source>
        <strain evidence="3">DSM 18674 / JCM 14361 / 8.8.11</strain>
    </source>
</reference>
<dbReference type="Proteomes" id="UP000011867">
    <property type="component" value="Chromosome"/>
</dbReference>
<evidence type="ECO:0000313" key="2">
    <source>
        <dbReference type="EMBL" id="CCQ36666.1"/>
    </source>
</evidence>
<dbReference type="RefSeq" id="WP_015409460.1">
    <property type="nucleotide sequence ID" value="NC_020388.1"/>
</dbReference>
<dbReference type="OrthoDB" id="205962at2157"/>
<dbReference type="AlphaFoldDB" id="M1XKX2"/>
<dbReference type="KEGG" id="nmo:Nmlp_2501"/>
<dbReference type="Pfam" id="PF25925">
    <property type="entry name" value="DUF7970"/>
    <property type="match status" value="1"/>
</dbReference>
<accession>M1XKX2</accession>
<dbReference type="InterPro" id="IPR058276">
    <property type="entry name" value="DUF7970"/>
</dbReference>
<dbReference type="EMBL" id="HF582854">
    <property type="protein sequence ID" value="CCQ36666.1"/>
    <property type="molecule type" value="Genomic_DNA"/>
</dbReference>
<gene>
    <name evidence="2" type="ordered locus">Nmlp_2501</name>
</gene>
<sequence>MTNGMKSGAGSDPFADEGAGDESDASGSQSDPSPTEGNSSDPFDDGADEARSADTEPGPDAETLPYIFQRDGVKDDRSMIQYFLREEAASLEDDVQQAVEEEMGTDVYLTDVREAMVHVAAEHSDEVADVLRKWGYRFKE</sequence>
<evidence type="ECO:0000313" key="3">
    <source>
        <dbReference type="Proteomes" id="UP000011867"/>
    </source>
</evidence>
<feature type="region of interest" description="Disordered" evidence="1">
    <location>
        <begin position="1"/>
        <end position="70"/>
    </location>
</feature>
<organism evidence="2 3">
    <name type="scientific">Natronomonas moolapensis (strain DSM 18674 / CECT 7526 / JCM 14361 / 8.8.11)</name>
    <dbReference type="NCBI Taxonomy" id="268739"/>
    <lineage>
        <taxon>Archaea</taxon>
        <taxon>Methanobacteriati</taxon>
        <taxon>Methanobacteriota</taxon>
        <taxon>Stenosarchaea group</taxon>
        <taxon>Halobacteria</taxon>
        <taxon>Halobacteriales</taxon>
        <taxon>Natronomonadaceae</taxon>
        <taxon>Natronomonas</taxon>
    </lineage>
</organism>
<dbReference type="eggNOG" id="arCOG02801">
    <property type="taxonomic scope" value="Archaea"/>
</dbReference>
<proteinExistence type="predicted"/>
<feature type="compositionally biased region" description="Acidic residues" evidence="1">
    <location>
        <begin position="14"/>
        <end position="24"/>
    </location>
</feature>
<keyword evidence="3" id="KW-1185">Reference proteome</keyword>
<dbReference type="GeneID" id="14651320"/>
<evidence type="ECO:0000256" key="1">
    <source>
        <dbReference type="SAM" id="MobiDB-lite"/>
    </source>
</evidence>